<evidence type="ECO:0000313" key="9">
    <source>
        <dbReference type="Proteomes" id="UP000009168"/>
    </source>
</evidence>
<dbReference type="EMBL" id="GG662649">
    <property type="protein sequence ID" value="EAR98736.2"/>
    <property type="molecule type" value="Genomic_DNA"/>
</dbReference>
<evidence type="ECO:0000256" key="6">
    <source>
        <dbReference type="SAM" id="Coils"/>
    </source>
</evidence>
<accession>Q23Q48</accession>
<dbReference type="GO" id="GO:0008270">
    <property type="term" value="F:zinc ion binding"/>
    <property type="evidence" value="ECO:0007669"/>
    <property type="project" value="UniProtKB-UniRule"/>
</dbReference>
<dbReference type="KEGG" id="tet:TTHERM_00583410"/>
<keyword evidence="3 5" id="KW-0862">Zinc</keyword>
<dbReference type="PANTHER" id="PTHR21497:SF24">
    <property type="entry name" value="E3 UBIQUITIN-PROTEIN LIGASE UBR1"/>
    <property type="match status" value="1"/>
</dbReference>
<keyword evidence="9" id="KW-1185">Reference proteome</keyword>
<dbReference type="UniPathway" id="UPA00143"/>
<keyword evidence="1 5" id="KW-0479">Metal-binding</keyword>
<comment type="pathway">
    <text evidence="5">Protein modification; protein ubiquitination.</text>
</comment>
<sequence>MHSTASETQNFKLNSQENLFEKQFVCSCNQVFTSNLNLESLYYENLSSASYDQNYNSNQIIHKNSQISQSLVHNDSHILQNNHVSSAKAICIYHSQNFDLIAKMEKDLLLNEEYKKIFNQQTAARASRVVKPVCGLNLKEVISYHCFDCFEDRKAIICEDCFEQSDHYGHRYYSQKENAGLCDCGDQEVLHPNAKVGCSKHKGNIKNDDVDLQQLDQQFLTRARKLIPEWFKSVFESAEYFLISMDPQFSDFQNKMVTCIFKVIQSLGFKNDVFLSKAISDILIKPSNKYLLYHDCNDYENKIPCKNQSKKECTCSIIELLFRFSMSSFTYETQGLIRQSLTDFLSVQSYKIAYAKAFIKNFMYLNEIDLATPIEKYQAISNNLICLTRQEVFSSFILNQAVYETGQAKQIFLNYLKIAKFFQQKKDIGDSKSKILPYQFFYYHYVNISSLINKDLLFQKFLEQEELFDILLQAQQQLQGIIEFDHKIYMPEHNFIEKNTYLLYYRLTGQLNLFKIIANNFAVKVNEEFYQKKLITYMKKTLQFRKEYYEAKKNQDQLECKSTTYSPLERAFIYLFYAYFQFELKNVNKQNLENLQKQLGYDEEQMQQILLDILKQVMQSISLYQEVQNKMWVFNGDEFESFIKQYTFPDFELKVVDSMFVKIVTKLYSFKNFIDYIPQNPFTKSLNEQKQQELLQKYAAQENKIFENAQNMIQKSFVSFSCYLNFISYNVCSDLDEIYFKCIQHCQNSTEIGEDILSQSTTYFATLINGLSKTMNDVKSLGEIYQQDLGKKAPVQKMYQKVSKNEVNNQISILKEYENIYEPYNFTFNYDAQSRYYGAIEVNQNIQEKVVMIIGNVPIKKQDYIEIGKNTVNICLLEYLLNFLKSEYNLKVMFENIQIKERVLYSMLKLMTIFMQVQACSQENFLLLDDIFNRIKNCMSEKQFQAVIQHVLQMKDNYSKDFFQQAQTEIIAQNDQAMEVESEEKKVTDLAHEQRKKAQLLRQQEILKQMQNQQNKVKQMYFENNNSSSQSIEEECCFCKQPLSKSAYGVLVSIQNNNFYQEQELKIIKSNLKSSKENCLLNENKFEYFKNIYWDEQKKLHDTFIFNTCDHKIHKECYESNINNIQLSQYEQATREFEIKCQICKQYKNFFFEICNNNDFEEEKFENKKNKNTESSQIDIFSNPFNNVFDMGSINFDHSSTHQYDMNSYDYQGGFDNINNNCFNSDPFDLGFDLDKSKQQHGKNDEDDDGEVREIIYKKVKKNNNEAQFKESQNHSFQRINKIYSILQKEKAKLKEFNNCLKSNQARLSASAHAQGQQDEQEIIKHQKQMNELNLATEIFEKFIKLNESKQPFNPYNFGQIVQKPIDQFQFYERCLYNQIRYFDLANKRPDDDTSILKMVPLLFQCTLNSFSLITDQQIRRQIIEKRFKYCKYFEELIQTGTIAKFDENTCKDLPYILKQNYLENNLVDAYTQYLLIQFNFQFKQNQEELIKTSLSSTLKKLSLQVIYSQCYMLNAIHKYQIDNEDDIEDLSCFLLRLTRRALVTSILHQKFNQQNCTFDKVFASSSKFESEHSIIMKHFKLNNSQCLPSQNEIDNLDNDTLIQQFKTKKINAFVFSTLTISTCDSYQFDIIPIPNDYLEYSKTIYKKKCSLCNKIPLISDLMQCIICGDLICASSCTQQIGMTVGSLNRHANVCHGGQAIYINTQNGYVTVICSPHNTILISTFIFQNSLKQPLRKQIKCDWKSFQLTKSIVQNLKKQLYENNTRNLIMEDHQQRLERNIRPPQIQPNIL</sequence>
<protein>
    <recommendedName>
        <fullName evidence="5">E3 ubiquitin-protein ligase</fullName>
        <ecNumber evidence="5">2.3.2.27</ecNumber>
    </recommendedName>
</protein>
<dbReference type="GO" id="GO:0000151">
    <property type="term" value="C:ubiquitin ligase complex"/>
    <property type="evidence" value="ECO:0007669"/>
    <property type="project" value="TreeGrafter"/>
</dbReference>
<feature type="domain" description="UBR-type" evidence="7">
    <location>
        <begin position="132"/>
        <end position="203"/>
    </location>
</feature>
<evidence type="ECO:0000256" key="4">
    <source>
        <dbReference type="PROSITE-ProRule" id="PRU00508"/>
    </source>
</evidence>
<feature type="coiled-coil region" evidence="6">
    <location>
        <begin position="963"/>
        <end position="1013"/>
    </location>
</feature>
<reference evidence="9" key="1">
    <citation type="journal article" date="2006" name="PLoS Biol.">
        <title>Macronuclear genome sequence of the ciliate Tetrahymena thermophila, a model eukaryote.</title>
        <authorList>
            <person name="Eisen J.A."/>
            <person name="Coyne R.S."/>
            <person name="Wu M."/>
            <person name="Wu D."/>
            <person name="Thiagarajan M."/>
            <person name="Wortman J.R."/>
            <person name="Badger J.H."/>
            <person name="Ren Q."/>
            <person name="Amedeo P."/>
            <person name="Jones K.M."/>
            <person name="Tallon L.J."/>
            <person name="Delcher A.L."/>
            <person name="Salzberg S.L."/>
            <person name="Silva J.C."/>
            <person name="Haas B.J."/>
            <person name="Majoros W.H."/>
            <person name="Farzad M."/>
            <person name="Carlton J.M."/>
            <person name="Smith R.K. Jr."/>
            <person name="Garg J."/>
            <person name="Pearlman R.E."/>
            <person name="Karrer K.M."/>
            <person name="Sun L."/>
            <person name="Manning G."/>
            <person name="Elde N.C."/>
            <person name="Turkewitz A.P."/>
            <person name="Asai D.J."/>
            <person name="Wilkes D.E."/>
            <person name="Wang Y."/>
            <person name="Cai H."/>
            <person name="Collins K."/>
            <person name="Stewart B.A."/>
            <person name="Lee S.R."/>
            <person name="Wilamowska K."/>
            <person name="Weinberg Z."/>
            <person name="Ruzzo W.L."/>
            <person name="Wloga D."/>
            <person name="Gaertig J."/>
            <person name="Frankel J."/>
            <person name="Tsao C.-C."/>
            <person name="Gorovsky M.A."/>
            <person name="Keeling P.J."/>
            <person name="Waller R.F."/>
            <person name="Patron N.J."/>
            <person name="Cherry J.M."/>
            <person name="Stover N.A."/>
            <person name="Krieger C.J."/>
            <person name="del Toro C."/>
            <person name="Ryder H.F."/>
            <person name="Williamson S.C."/>
            <person name="Barbeau R.A."/>
            <person name="Hamilton E.P."/>
            <person name="Orias E."/>
        </authorList>
    </citation>
    <scope>NUCLEOTIDE SEQUENCE [LARGE SCALE GENOMIC DNA]</scope>
    <source>
        <strain evidence="9">SB210</strain>
    </source>
</reference>
<comment type="function">
    <text evidence="5">Ubiquitin ligase protein which is a component of the N-end rule pathway. Recognizes and binds to proteins bearing specific N-terminal residues that are destabilizing according to the N-end rule, leading to their ubiquitination and subsequent degradation.</text>
</comment>
<dbReference type="Proteomes" id="UP000009168">
    <property type="component" value="Unassembled WGS sequence"/>
</dbReference>
<proteinExistence type="inferred from homology"/>
<keyword evidence="6" id="KW-0175">Coiled coil</keyword>
<dbReference type="SMART" id="SM00396">
    <property type="entry name" value="ZnF_UBR1"/>
    <property type="match status" value="1"/>
</dbReference>
<dbReference type="PANTHER" id="PTHR21497">
    <property type="entry name" value="UBIQUITIN LIGASE E3 ALPHA-RELATED"/>
    <property type="match status" value="1"/>
</dbReference>
<dbReference type="PROSITE" id="PS51157">
    <property type="entry name" value="ZF_UBR"/>
    <property type="match status" value="1"/>
</dbReference>
<evidence type="ECO:0000313" key="8">
    <source>
        <dbReference type="EMBL" id="EAR98736.2"/>
    </source>
</evidence>
<keyword evidence="2 5" id="KW-0863">Zinc-finger</keyword>
<dbReference type="HOGENOM" id="CLU_238241_0_0_1"/>
<dbReference type="InterPro" id="IPR003126">
    <property type="entry name" value="Znf_UBR"/>
</dbReference>
<dbReference type="Pfam" id="PF02207">
    <property type="entry name" value="zf-UBR"/>
    <property type="match status" value="1"/>
</dbReference>
<dbReference type="InParanoid" id="Q23Q48"/>
<dbReference type="GO" id="GO:0005737">
    <property type="term" value="C:cytoplasm"/>
    <property type="evidence" value="ECO:0007669"/>
    <property type="project" value="TreeGrafter"/>
</dbReference>
<dbReference type="GO" id="GO:0071596">
    <property type="term" value="P:ubiquitin-dependent protein catabolic process via the N-end rule pathway"/>
    <property type="evidence" value="ECO:0007669"/>
    <property type="project" value="UniProtKB-UniRule"/>
</dbReference>
<dbReference type="InterPro" id="IPR039164">
    <property type="entry name" value="UBR1-like"/>
</dbReference>
<feature type="zinc finger region" description="UBR-type" evidence="4">
    <location>
        <begin position="132"/>
        <end position="203"/>
    </location>
</feature>
<dbReference type="GO" id="GO:0061630">
    <property type="term" value="F:ubiquitin protein ligase activity"/>
    <property type="evidence" value="ECO:0007669"/>
    <property type="project" value="UniProtKB-UniRule"/>
</dbReference>
<comment type="catalytic activity">
    <reaction evidence="5">
        <text>S-ubiquitinyl-[E2 ubiquitin-conjugating enzyme]-L-cysteine + [acceptor protein]-L-lysine = [E2 ubiquitin-conjugating enzyme]-L-cysteine + N(6)-ubiquitinyl-[acceptor protein]-L-lysine.</text>
        <dbReference type="EC" id="2.3.2.27"/>
    </reaction>
</comment>
<gene>
    <name evidence="8" type="ORF">TTHERM_00583410</name>
</gene>
<name>Q23Q48_TETTS</name>
<comment type="similarity">
    <text evidence="5">Belongs to the E3 ubiquitin-protein ligase UBR1-like family.</text>
</comment>
<evidence type="ECO:0000256" key="5">
    <source>
        <dbReference type="RuleBase" id="RU366018"/>
    </source>
</evidence>
<evidence type="ECO:0000256" key="3">
    <source>
        <dbReference type="ARBA" id="ARBA00022833"/>
    </source>
</evidence>
<evidence type="ECO:0000259" key="7">
    <source>
        <dbReference type="PROSITE" id="PS51157"/>
    </source>
</evidence>
<organism evidence="8 9">
    <name type="scientific">Tetrahymena thermophila (strain SB210)</name>
    <dbReference type="NCBI Taxonomy" id="312017"/>
    <lineage>
        <taxon>Eukaryota</taxon>
        <taxon>Sar</taxon>
        <taxon>Alveolata</taxon>
        <taxon>Ciliophora</taxon>
        <taxon>Intramacronucleata</taxon>
        <taxon>Oligohymenophorea</taxon>
        <taxon>Hymenostomatida</taxon>
        <taxon>Tetrahymenina</taxon>
        <taxon>Tetrahymenidae</taxon>
        <taxon>Tetrahymena</taxon>
    </lineage>
</organism>
<keyword evidence="5" id="KW-0808">Transferase</keyword>
<dbReference type="EC" id="2.3.2.27" evidence="5"/>
<dbReference type="GeneID" id="7843457"/>
<dbReference type="GO" id="GO:0016567">
    <property type="term" value="P:protein ubiquitination"/>
    <property type="evidence" value="ECO:0007669"/>
    <property type="project" value="UniProtKB-UniRule"/>
</dbReference>
<dbReference type="CDD" id="cd19670">
    <property type="entry name" value="UBR-box_UBR1_2_3"/>
    <property type="match status" value="1"/>
</dbReference>
<dbReference type="STRING" id="312017.Q23Q48"/>
<evidence type="ECO:0000256" key="1">
    <source>
        <dbReference type="ARBA" id="ARBA00022723"/>
    </source>
</evidence>
<evidence type="ECO:0000256" key="2">
    <source>
        <dbReference type="ARBA" id="ARBA00022771"/>
    </source>
</evidence>
<dbReference type="RefSeq" id="XP_001018981.2">
    <property type="nucleotide sequence ID" value="XM_001018981.2"/>
</dbReference>
<dbReference type="Gene3D" id="2.10.110.30">
    <property type="match status" value="1"/>
</dbReference>
<dbReference type="OrthoDB" id="15304at2759"/>
<keyword evidence="5" id="KW-0833">Ubl conjugation pathway</keyword>